<dbReference type="eggNOG" id="COG2172">
    <property type="taxonomic scope" value="Bacteria"/>
</dbReference>
<feature type="compositionally biased region" description="Basic and acidic residues" evidence="2">
    <location>
        <begin position="204"/>
        <end position="215"/>
    </location>
</feature>
<dbReference type="Pfam" id="PF13581">
    <property type="entry name" value="HATPase_c_2"/>
    <property type="match status" value="1"/>
</dbReference>
<protein>
    <submittedName>
        <fullName evidence="4">Regulator</fullName>
    </submittedName>
</protein>
<reference evidence="4 5" key="1">
    <citation type="journal article" date="2007" name="Genome Res.">
        <title>Genome characteristics of facultatively symbiotic Frankia sp. strains reflect host range and host plant biogeography.</title>
        <authorList>
            <person name="Normand P."/>
            <person name="Lapierre P."/>
            <person name="Tisa L.S."/>
            <person name="Gogarten J.P."/>
            <person name="Alloisio N."/>
            <person name="Bagnarol E."/>
            <person name="Bassi C.A."/>
            <person name="Berry A.M."/>
            <person name="Bickhart D.M."/>
            <person name="Choisne N."/>
            <person name="Couloux A."/>
            <person name="Cournoyer B."/>
            <person name="Cruveiller S."/>
            <person name="Daubin V."/>
            <person name="Demange N."/>
            <person name="Francino M.P."/>
            <person name="Goltsman E."/>
            <person name="Huang Y."/>
            <person name="Kopp O.R."/>
            <person name="Labarre L."/>
            <person name="Lapidus A."/>
            <person name="Lavire C."/>
            <person name="Marechal J."/>
            <person name="Martinez M."/>
            <person name="Mastronunzio J.E."/>
            <person name="Mullin B.C."/>
            <person name="Niemann J."/>
            <person name="Pujic P."/>
            <person name="Rawnsley T."/>
            <person name="Rouy Z."/>
            <person name="Schenowitz C."/>
            <person name="Sellstedt A."/>
            <person name="Tavares F."/>
            <person name="Tomkins J.P."/>
            <person name="Vallenet D."/>
            <person name="Valverde C."/>
            <person name="Wall L.G."/>
            <person name="Wang Y."/>
            <person name="Medigue C."/>
            <person name="Benson D.R."/>
        </authorList>
    </citation>
    <scope>NUCLEOTIDE SEQUENCE [LARGE SCALE GENOMIC DNA]</scope>
    <source>
        <strain evidence="5">DSM 45986 / CECT 9034 / ACN14a</strain>
    </source>
</reference>
<dbReference type="InterPro" id="IPR036890">
    <property type="entry name" value="HATPase_C_sf"/>
</dbReference>
<name>Q0RC52_FRAAA</name>
<dbReference type="CDD" id="cd16936">
    <property type="entry name" value="HATPase_RsbW-like"/>
    <property type="match status" value="1"/>
</dbReference>
<accession>Q0RC52</accession>
<evidence type="ECO:0000313" key="4">
    <source>
        <dbReference type="EMBL" id="CAJ64976.1"/>
    </source>
</evidence>
<feature type="domain" description="Histidine kinase/HSP90-like ATPase" evidence="3">
    <location>
        <begin position="5"/>
        <end position="129"/>
    </location>
</feature>
<dbReference type="AlphaFoldDB" id="Q0RC52"/>
<dbReference type="STRING" id="326424.FRAAL6353"/>
<dbReference type="EMBL" id="CT573213">
    <property type="protein sequence ID" value="CAJ64976.1"/>
    <property type="molecule type" value="Genomic_DNA"/>
</dbReference>
<dbReference type="InterPro" id="IPR050267">
    <property type="entry name" value="Anti-sigma-factor_SerPK"/>
</dbReference>
<evidence type="ECO:0000256" key="2">
    <source>
        <dbReference type="SAM" id="MobiDB-lite"/>
    </source>
</evidence>
<gene>
    <name evidence="4" type="ordered locus">FRAAL6353</name>
</gene>
<dbReference type="PANTHER" id="PTHR35526:SF3">
    <property type="entry name" value="ANTI-SIGMA-F FACTOR RSBW"/>
    <property type="match status" value="1"/>
</dbReference>
<keyword evidence="1" id="KW-0808">Transferase</keyword>
<evidence type="ECO:0000259" key="3">
    <source>
        <dbReference type="Pfam" id="PF13581"/>
    </source>
</evidence>
<dbReference type="InterPro" id="IPR003594">
    <property type="entry name" value="HATPase_dom"/>
</dbReference>
<dbReference type="HOGENOM" id="CLU_090336_0_0_11"/>
<keyword evidence="5" id="KW-1185">Reference proteome</keyword>
<sequence length="233" mass="25549">MSDTAARAARSRARETIESWHIDPETTDNAVLLVSELITNAVRASTTVAASLDPSEVPRQERAMASVSLRISRMGSRLLLEVWDRDVRPPALQDQTPTAESGRGLFLVDALSAQWSWYRPVTGGKVVWVELRTAPSPTPHEQFVQADPGPPESLARRTRTAVPDAPFPVTFIDDPMLLRRAVEGLRKLDDRQRVHVGGLPIRPNRRDDPGCDHEGLGVSVISSSGSRRAVPLG</sequence>
<dbReference type="Gene3D" id="3.30.565.10">
    <property type="entry name" value="Histidine kinase-like ATPase, C-terminal domain"/>
    <property type="match status" value="1"/>
</dbReference>
<proteinExistence type="predicted"/>
<dbReference type="PANTHER" id="PTHR35526">
    <property type="entry name" value="ANTI-SIGMA-F FACTOR RSBW-RELATED"/>
    <property type="match status" value="1"/>
</dbReference>
<organism evidence="4 5">
    <name type="scientific">Frankia alni (strain DSM 45986 / CECT 9034 / ACN14a)</name>
    <dbReference type="NCBI Taxonomy" id="326424"/>
    <lineage>
        <taxon>Bacteria</taxon>
        <taxon>Bacillati</taxon>
        <taxon>Actinomycetota</taxon>
        <taxon>Actinomycetes</taxon>
        <taxon>Frankiales</taxon>
        <taxon>Frankiaceae</taxon>
        <taxon>Frankia</taxon>
    </lineage>
</organism>
<dbReference type="KEGG" id="fal:FRAAL6353"/>
<evidence type="ECO:0000313" key="5">
    <source>
        <dbReference type="Proteomes" id="UP000000657"/>
    </source>
</evidence>
<evidence type="ECO:0000256" key="1">
    <source>
        <dbReference type="ARBA" id="ARBA00022527"/>
    </source>
</evidence>
<feature type="region of interest" description="Disordered" evidence="2">
    <location>
        <begin position="199"/>
        <end position="219"/>
    </location>
</feature>
<dbReference type="Proteomes" id="UP000000657">
    <property type="component" value="Chromosome"/>
</dbReference>
<dbReference type="GO" id="GO:0004674">
    <property type="term" value="F:protein serine/threonine kinase activity"/>
    <property type="evidence" value="ECO:0007669"/>
    <property type="project" value="UniProtKB-KW"/>
</dbReference>
<dbReference type="SUPFAM" id="SSF55874">
    <property type="entry name" value="ATPase domain of HSP90 chaperone/DNA topoisomerase II/histidine kinase"/>
    <property type="match status" value="1"/>
</dbReference>
<keyword evidence="1" id="KW-0723">Serine/threonine-protein kinase</keyword>
<keyword evidence="1" id="KW-0418">Kinase</keyword>